<dbReference type="RefSeq" id="WP_238467924.1">
    <property type="nucleotide sequence ID" value="NZ_JAKLJA010000048.1"/>
</dbReference>
<keyword evidence="3" id="KW-1185">Reference proteome</keyword>
<proteinExistence type="predicted"/>
<name>A0A9X1ZXY3_9BURK</name>
<evidence type="ECO:0000259" key="1">
    <source>
        <dbReference type="Pfam" id="PF15527"/>
    </source>
</evidence>
<comment type="caution">
    <text evidence="2">The sequence shown here is derived from an EMBL/GenBank/DDBJ whole genome shotgun (WGS) entry which is preliminary data.</text>
</comment>
<dbReference type="Proteomes" id="UP001139308">
    <property type="component" value="Unassembled WGS sequence"/>
</dbReference>
<feature type="domain" description="Bacterial toxin 22" evidence="1">
    <location>
        <begin position="53"/>
        <end position="174"/>
    </location>
</feature>
<dbReference type="InterPro" id="IPR029116">
    <property type="entry name" value="Ntox22"/>
</dbReference>
<reference evidence="2" key="1">
    <citation type="submission" date="2022-01" db="EMBL/GenBank/DDBJ databases">
        <title>Genome sequence and assembly of Parabukholderia sp. RG36.</title>
        <authorList>
            <person name="Chhetri G."/>
        </authorList>
    </citation>
    <scope>NUCLEOTIDE SEQUENCE</scope>
    <source>
        <strain evidence="2">RG36</strain>
    </source>
</reference>
<dbReference type="EMBL" id="JAKLJA010000048">
    <property type="protein sequence ID" value="MCG5078033.1"/>
    <property type="molecule type" value="Genomic_DNA"/>
</dbReference>
<protein>
    <submittedName>
        <fullName evidence="2">Polymorphic toxin type 22 domain-containing protein</fullName>
    </submittedName>
</protein>
<dbReference type="Pfam" id="PF15527">
    <property type="entry name" value="Ntox22"/>
    <property type="match status" value="1"/>
</dbReference>
<dbReference type="AlphaFoldDB" id="A0A9X1ZXY3"/>
<evidence type="ECO:0000313" key="2">
    <source>
        <dbReference type="EMBL" id="MCG5078033.1"/>
    </source>
</evidence>
<gene>
    <name evidence="2" type="ORF">L5014_32645</name>
</gene>
<accession>A0A9X1ZXY3</accession>
<organism evidence="2 3">
    <name type="scientific">Paraburkholderia tagetis</name>
    <dbReference type="NCBI Taxonomy" id="2913261"/>
    <lineage>
        <taxon>Bacteria</taxon>
        <taxon>Pseudomonadati</taxon>
        <taxon>Pseudomonadota</taxon>
        <taxon>Betaproteobacteria</taxon>
        <taxon>Burkholderiales</taxon>
        <taxon>Burkholderiaceae</taxon>
        <taxon>Paraburkholderia</taxon>
    </lineage>
</organism>
<sequence length="180" mass="18417">MASNVELYNQSLHRKKNDLLTQVCSGTSPCSESLVMAAINAQGANAEAAAGTLQPNYATVNGSVLSANGTFSANRYDGQRYIGGGVAMTNPLAVSWMPSGTVTLGWIFGAHDASATNSFMNGDGIQYFVSIPTPVGVNVFGAITHAYGGGTALELGLGSPGGKTYGVMPWGHSAPLGVNK</sequence>
<evidence type="ECO:0000313" key="3">
    <source>
        <dbReference type="Proteomes" id="UP001139308"/>
    </source>
</evidence>